<sequence length="412" mass="47606">MNLKHLFILLVCCSFSHAQVKYEENPPENIKTIVFKGSDDDDQFPIIKLGEQVLLKFDDLNADEANYYYKLTHCNFDWTPSSIPKNRFLDGFDNERIINYQNSLNALVLYSHYELTIPNNKTRFKIGGNYILEIFDKNDELMFSRRFVVYENIATVGVTIKRARDVSVIDQKQVVQLNINTNSLRYRNPEKEIKVAILQNYLWDTAITDLKPQYILGNQLQYRYDEEARFDAGNEFLNFDSKSIRTSNINVARVELTDIYNQHLFTDQIRNGLPYTFNPDINGDFLVTVDNGDPDIEADYARMHFSLPYTTDLGLNKVYVVGKFNNYQVTDEYELLFDDKAGMFKGSALFKQGFYNYKYVTVENGIINDVSISGSLSQTENNYTVLVYFRKFGAMYDSLIGVGVGDSSIITN</sequence>
<feature type="domain" description="Type 9 secretion system plug protein N-terminal" evidence="2">
    <location>
        <begin position="30"/>
        <end position="151"/>
    </location>
</feature>
<gene>
    <name evidence="3" type="ORF">GWK10_15545</name>
</gene>
<keyword evidence="1" id="KW-0732">Signal</keyword>
<dbReference type="Proteomes" id="UP000474296">
    <property type="component" value="Unassembled WGS sequence"/>
</dbReference>
<feature type="signal peptide" evidence="1">
    <location>
        <begin position="1"/>
        <end position="18"/>
    </location>
</feature>
<evidence type="ECO:0000256" key="1">
    <source>
        <dbReference type="SAM" id="SignalP"/>
    </source>
</evidence>
<protein>
    <submittedName>
        <fullName evidence="3">DUF5103 domain-containing protein</fullName>
    </submittedName>
</protein>
<dbReference type="EMBL" id="JAABOQ010000006">
    <property type="protein sequence ID" value="NER18634.1"/>
    <property type="molecule type" value="Genomic_DNA"/>
</dbReference>
<organism evidence="3 4">
    <name type="scientific">Spongiivirga citrea</name>
    <dbReference type="NCBI Taxonomy" id="1481457"/>
    <lineage>
        <taxon>Bacteria</taxon>
        <taxon>Pseudomonadati</taxon>
        <taxon>Bacteroidota</taxon>
        <taxon>Flavobacteriia</taxon>
        <taxon>Flavobacteriales</taxon>
        <taxon>Flavobacteriaceae</taxon>
        <taxon>Spongiivirga</taxon>
    </lineage>
</organism>
<dbReference type="AlphaFoldDB" id="A0A6M0CRC6"/>
<evidence type="ECO:0000259" key="2">
    <source>
        <dbReference type="Pfam" id="PF17116"/>
    </source>
</evidence>
<dbReference type="Gene3D" id="2.60.40.10">
    <property type="entry name" value="Immunoglobulins"/>
    <property type="match status" value="1"/>
</dbReference>
<dbReference type="Pfam" id="PF17116">
    <property type="entry name" value="T9SS_plug_1st"/>
    <property type="match status" value="1"/>
</dbReference>
<comment type="caution">
    <text evidence="3">The sequence shown here is derived from an EMBL/GenBank/DDBJ whole genome shotgun (WGS) entry which is preliminary data.</text>
</comment>
<reference evidence="3 4" key="1">
    <citation type="submission" date="2020-01" db="EMBL/GenBank/DDBJ databases">
        <title>Spongiivirga citrea KCTC 32990T.</title>
        <authorList>
            <person name="Wang G."/>
        </authorList>
    </citation>
    <scope>NUCLEOTIDE SEQUENCE [LARGE SCALE GENOMIC DNA]</scope>
    <source>
        <strain evidence="3 4">KCTC 32990</strain>
    </source>
</reference>
<accession>A0A6M0CRC6</accession>
<dbReference type="InterPro" id="IPR031345">
    <property type="entry name" value="T9SS_Plug_N"/>
</dbReference>
<evidence type="ECO:0000313" key="4">
    <source>
        <dbReference type="Proteomes" id="UP000474296"/>
    </source>
</evidence>
<dbReference type="InterPro" id="IPR013783">
    <property type="entry name" value="Ig-like_fold"/>
</dbReference>
<proteinExistence type="predicted"/>
<name>A0A6M0CRC6_9FLAO</name>
<keyword evidence="4" id="KW-1185">Reference proteome</keyword>
<dbReference type="RefSeq" id="WP_164033312.1">
    <property type="nucleotide sequence ID" value="NZ_JAABOQ010000006.1"/>
</dbReference>
<evidence type="ECO:0000313" key="3">
    <source>
        <dbReference type="EMBL" id="NER18634.1"/>
    </source>
</evidence>
<feature type="chain" id="PRO_5026905094" evidence="1">
    <location>
        <begin position="19"/>
        <end position="412"/>
    </location>
</feature>